<proteinExistence type="predicted"/>
<gene>
    <name evidence="1" type="ORF">MLD38_027612</name>
</gene>
<evidence type="ECO:0000313" key="1">
    <source>
        <dbReference type="EMBL" id="KAI4343067.1"/>
    </source>
</evidence>
<reference evidence="2" key="1">
    <citation type="journal article" date="2023" name="Front. Plant Sci.">
        <title>Chromosomal-level genome assembly of Melastoma candidum provides insights into trichome evolution.</title>
        <authorList>
            <person name="Zhong Y."/>
            <person name="Wu W."/>
            <person name="Sun C."/>
            <person name="Zou P."/>
            <person name="Liu Y."/>
            <person name="Dai S."/>
            <person name="Zhou R."/>
        </authorList>
    </citation>
    <scope>NUCLEOTIDE SEQUENCE [LARGE SCALE GENOMIC DNA]</scope>
</reference>
<dbReference type="EMBL" id="CM042886">
    <property type="protein sequence ID" value="KAI4343067.1"/>
    <property type="molecule type" value="Genomic_DNA"/>
</dbReference>
<comment type="caution">
    <text evidence="1">The sequence shown here is derived from an EMBL/GenBank/DDBJ whole genome shotgun (WGS) entry which is preliminary data.</text>
</comment>
<sequence length="300" mass="35817">MARNEEKAQSMLNRFVAMKEEERKKPKERRPYLASECRDLAEADKWRQQIMREIGRKVAEIQNEGLGEHRLRDLNDEINKLIREKFHWERRIVELGGPNYSRHAPKMTDLEGNIIDVPNPSGRGPGYRYFGAAKKLPGVRELFEKPPELKKRRTRYDIYKRIDASYYGYRDEEDGVLERVEGPAEVKMRADVVEEWRRMDEIRKEAKKAVKSGEVVNVKEVLFEEEEDVVEEERRMEREREENERIERAREFVVHVPLPDDKEIEKMVLEKKKMELLSKYASEELLEEQTEAKQMLNIQR</sequence>
<dbReference type="Proteomes" id="UP001057402">
    <property type="component" value="Chromosome 7"/>
</dbReference>
<keyword evidence="2" id="KW-1185">Reference proteome</keyword>
<accession>A0ACB9P4Z5</accession>
<organism evidence="1 2">
    <name type="scientific">Melastoma candidum</name>
    <dbReference type="NCBI Taxonomy" id="119954"/>
    <lineage>
        <taxon>Eukaryota</taxon>
        <taxon>Viridiplantae</taxon>
        <taxon>Streptophyta</taxon>
        <taxon>Embryophyta</taxon>
        <taxon>Tracheophyta</taxon>
        <taxon>Spermatophyta</taxon>
        <taxon>Magnoliopsida</taxon>
        <taxon>eudicotyledons</taxon>
        <taxon>Gunneridae</taxon>
        <taxon>Pentapetalae</taxon>
        <taxon>rosids</taxon>
        <taxon>malvids</taxon>
        <taxon>Myrtales</taxon>
        <taxon>Melastomataceae</taxon>
        <taxon>Melastomatoideae</taxon>
        <taxon>Melastomateae</taxon>
        <taxon>Melastoma</taxon>
    </lineage>
</organism>
<protein>
    <submittedName>
        <fullName evidence="1">Uncharacterized protein</fullName>
    </submittedName>
</protein>
<evidence type="ECO:0000313" key="2">
    <source>
        <dbReference type="Proteomes" id="UP001057402"/>
    </source>
</evidence>
<name>A0ACB9P4Z5_9MYRT</name>